<keyword evidence="3" id="KW-1185">Reference proteome</keyword>
<organism evidence="2 3">
    <name type="scientific">Kribbella qitaiheensis</name>
    <dbReference type="NCBI Taxonomy" id="1544730"/>
    <lineage>
        <taxon>Bacteria</taxon>
        <taxon>Bacillati</taxon>
        <taxon>Actinomycetota</taxon>
        <taxon>Actinomycetes</taxon>
        <taxon>Propionibacteriales</taxon>
        <taxon>Kribbellaceae</taxon>
        <taxon>Kribbella</taxon>
    </lineage>
</organism>
<evidence type="ECO:0000313" key="2">
    <source>
        <dbReference type="EMBL" id="QNE16840.1"/>
    </source>
</evidence>
<proteinExistence type="predicted"/>
<feature type="transmembrane region" description="Helical" evidence="1">
    <location>
        <begin position="66"/>
        <end position="86"/>
    </location>
</feature>
<keyword evidence="1" id="KW-0472">Membrane</keyword>
<sequence>MVRFRLVWGCACGLVVALGIAAAVLALPAVSLVPLFLVPGLLGFLTALIARMDADAQVGLDRLRRAMTTGLVVGCACVGAAGLLALLGPGALLIGALVAGTSPPVVRRFLPKADKGDELRQQPTLLLCRQWQSSYEALKIEPVASRRLEIVRARARCLDELERRDPAGLQAWLASNASAAGDPARFLSEPPSSS</sequence>
<dbReference type="AlphaFoldDB" id="A0A7G6WS75"/>
<reference evidence="3" key="1">
    <citation type="submission" date="2019-09" db="EMBL/GenBank/DDBJ databases">
        <title>Antimicrobial potential of Antarctic Bacteria.</title>
        <authorList>
            <person name="Benaud N."/>
            <person name="Edwards R.J."/>
            <person name="Ferrari B.C."/>
        </authorList>
    </citation>
    <scope>NUCLEOTIDE SEQUENCE [LARGE SCALE GENOMIC DNA]</scope>
    <source>
        <strain evidence="3">SPB151</strain>
    </source>
</reference>
<feature type="transmembrane region" description="Helical" evidence="1">
    <location>
        <begin position="36"/>
        <end position="54"/>
    </location>
</feature>
<reference evidence="2 3" key="2">
    <citation type="journal article" date="2020" name="Microbiol. Resour. Announc.">
        <title>Antarctic desert soil bacteria exhibit high novel natural product potential, evaluated through long-read genome sequencing and comparative genomics.</title>
        <authorList>
            <person name="Benaud N."/>
            <person name="Edwards R.J."/>
            <person name="Amos T.G."/>
            <person name="D'Agostino P.M."/>
            <person name="Gutierrez-Chavez C."/>
            <person name="Montgomery K."/>
            <person name="Nicetic I."/>
            <person name="Ferrari B.C."/>
        </authorList>
    </citation>
    <scope>NUCLEOTIDE SEQUENCE [LARGE SCALE GENOMIC DNA]</scope>
    <source>
        <strain evidence="2 3">SPB151</strain>
    </source>
</reference>
<gene>
    <name evidence="2" type="ORF">F1D05_01655</name>
</gene>
<protein>
    <submittedName>
        <fullName evidence="2">Uncharacterized protein</fullName>
    </submittedName>
</protein>
<keyword evidence="1" id="KW-0812">Transmembrane</keyword>
<dbReference type="KEGG" id="kqi:F1D05_01655"/>
<accession>A0A7G6WS75</accession>
<evidence type="ECO:0000256" key="1">
    <source>
        <dbReference type="SAM" id="Phobius"/>
    </source>
</evidence>
<dbReference type="EMBL" id="CP043661">
    <property type="protein sequence ID" value="QNE16840.1"/>
    <property type="molecule type" value="Genomic_DNA"/>
</dbReference>
<dbReference type="RefSeq" id="WP_185445583.1">
    <property type="nucleotide sequence ID" value="NZ_CP043661.1"/>
</dbReference>
<keyword evidence="1" id="KW-1133">Transmembrane helix</keyword>
<name>A0A7G6WS75_9ACTN</name>
<dbReference type="Proteomes" id="UP000515563">
    <property type="component" value="Chromosome"/>
</dbReference>
<evidence type="ECO:0000313" key="3">
    <source>
        <dbReference type="Proteomes" id="UP000515563"/>
    </source>
</evidence>